<dbReference type="InterPro" id="IPR005467">
    <property type="entry name" value="His_kinase_dom"/>
</dbReference>
<proteinExistence type="predicted"/>
<evidence type="ECO:0000313" key="13">
    <source>
        <dbReference type="Proteomes" id="UP000799539"/>
    </source>
</evidence>
<feature type="compositionally biased region" description="Low complexity" evidence="7">
    <location>
        <begin position="679"/>
        <end position="693"/>
    </location>
</feature>
<evidence type="ECO:0000313" key="12">
    <source>
        <dbReference type="EMBL" id="KAF2206780.1"/>
    </source>
</evidence>
<dbReference type="OrthoDB" id="303614at2759"/>
<feature type="domain" description="PAC" evidence="11">
    <location>
        <begin position="855"/>
        <end position="907"/>
    </location>
</feature>
<dbReference type="InterPro" id="IPR000700">
    <property type="entry name" value="PAS-assoc_C"/>
</dbReference>
<feature type="region of interest" description="Disordered" evidence="7">
    <location>
        <begin position="752"/>
        <end position="781"/>
    </location>
</feature>
<feature type="domain" description="PAS" evidence="10">
    <location>
        <begin position="782"/>
        <end position="852"/>
    </location>
</feature>
<dbReference type="SMART" id="SM00387">
    <property type="entry name" value="HATPase_c"/>
    <property type="match status" value="1"/>
</dbReference>
<dbReference type="SMART" id="SM00091">
    <property type="entry name" value="PAS"/>
    <property type="match status" value="2"/>
</dbReference>
<dbReference type="Gene3D" id="3.30.565.10">
    <property type="entry name" value="Histidine kinase-like ATPase, C-terminal domain"/>
    <property type="match status" value="1"/>
</dbReference>
<dbReference type="PROSITE" id="PS50113">
    <property type="entry name" value="PAC"/>
    <property type="match status" value="2"/>
</dbReference>
<dbReference type="InterPro" id="IPR003661">
    <property type="entry name" value="HisK_dim/P_dom"/>
</dbReference>
<feature type="region of interest" description="Disordered" evidence="7">
    <location>
        <begin position="981"/>
        <end position="1030"/>
    </location>
</feature>
<dbReference type="GO" id="GO:0005886">
    <property type="term" value="C:plasma membrane"/>
    <property type="evidence" value="ECO:0007669"/>
    <property type="project" value="TreeGrafter"/>
</dbReference>
<dbReference type="NCBIfam" id="TIGR00229">
    <property type="entry name" value="sensory_box"/>
    <property type="match status" value="1"/>
</dbReference>
<keyword evidence="13" id="KW-1185">Reference proteome</keyword>
<protein>
    <recommendedName>
        <fullName evidence="2">histidine kinase</fullName>
        <ecNumber evidence="2">2.7.13.3</ecNumber>
    </recommendedName>
</protein>
<dbReference type="PROSITE" id="PS50110">
    <property type="entry name" value="RESPONSE_REGULATORY"/>
    <property type="match status" value="1"/>
</dbReference>
<dbReference type="PROSITE" id="PS50112">
    <property type="entry name" value="PAS"/>
    <property type="match status" value="2"/>
</dbReference>
<dbReference type="InterPro" id="IPR036890">
    <property type="entry name" value="HATPase_C_sf"/>
</dbReference>
<feature type="domain" description="Histidine kinase" evidence="8">
    <location>
        <begin position="1124"/>
        <end position="1349"/>
    </location>
</feature>
<feature type="compositionally biased region" description="Polar residues" evidence="7">
    <location>
        <begin position="1"/>
        <end position="10"/>
    </location>
</feature>
<dbReference type="SMART" id="SM00448">
    <property type="entry name" value="REC"/>
    <property type="match status" value="1"/>
</dbReference>
<dbReference type="GO" id="GO:0000155">
    <property type="term" value="F:phosphorelay sensor kinase activity"/>
    <property type="evidence" value="ECO:0007669"/>
    <property type="project" value="InterPro"/>
</dbReference>
<dbReference type="InterPro" id="IPR001610">
    <property type="entry name" value="PAC"/>
</dbReference>
<dbReference type="InterPro" id="IPR013655">
    <property type="entry name" value="PAS_fold_3"/>
</dbReference>
<dbReference type="FunFam" id="3.30.565.10:FF:000010">
    <property type="entry name" value="Sensor histidine kinase RcsC"/>
    <property type="match status" value="1"/>
</dbReference>
<feature type="compositionally biased region" description="Polar residues" evidence="7">
    <location>
        <begin position="726"/>
        <end position="737"/>
    </location>
</feature>
<dbReference type="InterPro" id="IPR001789">
    <property type="entry name" value="Sig_transdc_resp-reg_receiver"/>
</dbReference>
<evidence type="ECO:0000256" key="2">
    <source>
        <dbReference type="ARBA" id="ARBA00012438"/>
    </source>
</evidence>
<dbReference type="InterPro" id="IPR003594">
    <property type="entry name" value="HATPase_dom"/>
</dbReference>
<dbReference type="Gene3D" id="3.30.450.20">
    <property type="entry name" value="PAS domain"/>
    <property type="match status" value="2"/>
</dbReference>
<feature type="compositionally biased region" description="Basic and acidic residues" evidence="7">
    <location>
        <begin position="1725"/>
        <end position="1735"/>
    </location>
</feature>
<dbReference type="CDD" id="cd00130">
    <property type="entry name" value="PAS"/>
    <property type="match status" value="2"/>
</dbReference>
<evidence type="ECO:0000259" key="10">
    <source>
        <dbReference type="PROSITE" id="PS50112"/>
    </source>
</evidence>
<evidence type="ECO:0000256" key="4">
    <source>
        <dbReference type="ARBA" id="ARBA00022679"/>
    </source>
</evidence>
<evidence type="ECO:0000256" key="5">
    <source>
        <dbReference type="ARBA" id="ARBA00022777"/>
    </source>
</evidence>
<dbReference type="PANTHER" id="PTHR43047:SF74">
    <property type="entry name" value="HISTIDINE KINASE-RELATED"/>
    <property type="match status" value="1"/>
</dbReference>
<dbReference type="SUPFAM" id="SSF52172">
    <property type="entry name" value="CheY-like"/>
    <property type="match status" value="1"/>
</dbReference>
<feature type="domain" description="Response regulatory" evidence="9">
    <location>
        <begin position="1580"/>
        <end position="1702"/>
    </location>
</feature>
<keyword evidence="3 6" id="KW-0597">Phosphoprotein</keyword>
<feature type="compositionally biased region" description="Low complexity" evidence="7">
    <location>
        <begin position="998"/>
        <end position="1028"/>
    </location>
</feature>
<keyword evidence="5" id="KW-0418">Kinase</keyword>
<evidence type="ECO:0000259" key="8">
    <source>
        <dbReference type="PROSITE" id="PS50109"/>
    </source>
</evidence>
<dbReference type="InterPro" id="IPR011006">
    <property type="entry name" value="CheY-like_superfamily"/>
</dbReference>
<feature type="compositionally biased region" description="Polar residues" evidence="7">
    <location>
        <begin position="132"/>
        <end position="141"/>
    </location>
</feature>
<feature type="region of interest" description="Disordered" evidence="7">
    <location>
        <begin position="605"/>
        <end position="738"/>
    </location>
</feature>
<dbReference type="InterPro" id="IPR036097">
    <property type="entry name" value="HisK_dim/P_sf"/>
</dbReference>
<dbReference type="Pfam" id="PF08447">
    <property type="entry name" value="PAS_3"/>
    <property type="match status" value="1"/>
</dbReference>
<dbReference type="FunFam" id="3.40.50.2300:FF:000158">
    <property type="entry name" value="Sensor histidine kinase/response regulator"/>
    <property type="match status" value="1"/>
</dbReference>
<evidence type="ECO:0000256" key="6">
    <source>
        <dbReference type="PROSITE-ProRule" id="PRU00169"/>
    </source>
</evidence>
<evidence type="ECO:0000256" key="1">
    <source>
        <dbReference type="ARBA" id="ARBA00000085"/>
    </source>
</evidence>
<name>A0A6A6F0L2_9PEZI</name>
<feature type="compositionally biased region" description="Low complexity" evidence="7">
    <location>
        <begin position="171"/>
        <end position="180"/>
    </location>
</feature>
<accession>A0A6A6F0L2</accession>
<evidence type="ECO:0000259" key="9">
    <source>
        <dbReference type="PROSITE" id="PS50110"/>
    </source>
</evidence>
<dbReference type="EMBL" id="ML992712">
    <property type="protein sequence ID" value="KAF2206780.1"/>
    <property type="molecule type" value="Genomic_DNA"/>
</dbReference>
<dbReference type="Proteomes" id="UP000799539">
    <property type="component" value="Unassembled WGS sequence"/>
</dbReference>
<feature type="region of interest" description="Disordered" evidence="7">
    <location>
        <begin position="346"/>
        <end position="378"/>
    </location>
</feature>
<feature type="modified residue" description="4-aspartylphosphate" evidence="6">
    <location>
        <position position="1632"/>
    </location>
</feature>
<feature type="region of interest" description="Disordered" evidence="7">
    <location>
        <begin position="1709"/>
        <end position="1743"/>
    </location>
</feature>
<feature type="compositionally biased region" description="Polar residues" evidence="7">
    <location>
        <begin position="616"/>
        <end position="629"/>
    </location>
</feature>
<sequence length="1743" mass="191888">MNSSLPSTDTSQDHSEHDDAEPTPTEPPARPAAQQWASGARPQLVRSPPGRLAELGQDADDEKQSETESTDSSFNDESVVREGVAVDAVPNAAAGGVKGKSRASASPRSQGNLAELKDALKRAQARPRHSYGASSTSSTIKRVSPIKEETNNDSPTASINSVLASNNPVPTASTESTESARTLRGSVPPTPGGNVPLRTPSYPFPYVPGTPRSWSQTFHQPFTALSPTVTNQRLSEGETPSTRSNFSVISGGNTPAANSAFLPPGMQLDGNEDPRYPTPNLYDLVLQLNTEPGIEQWWATVTNIVHDNFKAERASLVQPLDPNDIENVPWGQKATFSMNGREDFVPPSAVEQPHGLGLSRPDIKVREPSNETVSDVRPQKLHPERLRPRLEARHSYAGHGREVREPNWGYHEYEQHPPSPWTQSPAPSPAIQADEEINPFFASDDQLLDESFNPAVSPKDYSQYDQVEAIGIDHASTIIHIPLIHPTLSQSMQALRMTTSNQDNRPSSQRTHTAEFDRKAPIAILSLLTATVPYPANLVNALRLLGPHLATSFQNAQQFSSTHMQAVHIRHRRTTSGRRANLAPMTIEPASLEDIVNAELEEVPGSISGSITSPSDYSGRSRISPSGSLVGTPGWDPATHGWTASRSRGGTPAFTGSEMVDNYFDAKKRSGQRSGSNASNTTTGPGKSGSKSSDSQEEAPLSRGERKARAASTGKLGKSPLLPPTSEANPIRSQSKAHSLLHSYGADFETTYGGLPASTPNDVRGAGHGRKGSSSEDMPPPSERLLRTIIDSVPVQIFTAQPETGNLSWVNSKFLIYRGQDPTTVLKDPWAAIHPQDRHEFLPAWQRSLRTNQQLQQKVRLKRFDGSYRWFYVRAAPLKDKRQKVVHWIGTLMDFHEQQIAEMNASRQQETAASEAKYRALANSSPQIVFAVNKTRGVTFCNSQWLQYSGQTEAQALGAGFMEHVHPEDLVKCKLPSFDAETREPNVPTTLPMDPKRSVSASEVSTSGSSETEKPPSNSPSDASSLSPIQPLPQRKLSQLATSGILKVSRDPDGRPSYSTEVRLKNRDGEFRWHLVRVLVAEPLLQHENEEETWYGTCTDINDHKDLERDLKNTMDAKSRFLSNMSHEIRTPLNGITGMVNFLIDSSLTAEQMEHVNIIRASTEGLRGLINDILDLSKAEAGMIQLNMDWVYVRALIEEVNDLTSAMAIDKGLELNYIVDEDVPPQIKGDRFRIRQILLNVVGNAIKFTQTGEVFIRCSTYQAENRLLKEEMLIKFDVIDTGQGFTDKDADSLFKRFSQIDGSSTRQHGGTGLGLVISKQLAQLHGGDMSAKSVPGKGSTFTFYIRTTLPSEDDKPPMPIPTPGVSPANVPILPTSPGPAAVAMFLDPNARLSPKFAGEVTQTPPQIPPMSDAGTESPSISSAKATVQHIDKTLPGNVPHQITARESLEDCQKLLVGPDPVIFTHIVVVLQDVHEIISLMDQVLAADNPRTSIVLITDLAQRRKIMEQAPRHDCDQLAAARKLRVVFKPLKPSRFGLIFDPQKEREMSLDRNQDSAQQVAVNQKQVFEELARRLGNKDKRVLLVEDNKVNQMVILKFLSKVSIKVDTVMDGVQCTEKVFANPPNHYSIILCDLHMPNKDGYQTCKEIRLWEKQNQYAHLPVIALSANVLGDVYQKCVEAGFNSYMTKPVDFKELSQVLMTFMDPSDPSKPHAFMKLKHGQHSHKSKDPSREGRSKEKTKKLTQ</sequence>
<dbReference type="Pfam" id="PF13188">
    <property type="entry name" value="PAS_8"/>
    <property type="match status" value="1"/>
</dbReference>
<evidence type="ECO:0000256" key="7">
    <source>
        <dbReference type="SAM" id="MobiDB-lite"/>
    </source>
</evidence>
<feature type="domain" description="PAC" evidence="11">
    <location>
        <begin position="1058"/>
        <end position="1113"/>
    </location>
</feature>
<dbReference type="SUPFAM" id="SSF55874">
    <property type="entry name" value="ATPase domain of HSP90 chaperone/DNA topoisomerase II/histidine kinase"/>
    <property type="match status" value="1"/>
</dbReference>
<dbReference type="SUPFAM" id="SSF47384">
    <property type="entry name" value="Homodimeric domain of signal transducing histidine kinase"/>
    <property type="match status" value="1"/>
</dbReference>
<dbReference type="PROSITE" id="PS50109">
    <property type="entry name" value="HIS_KIN"/>
    <property type="match status" value="1"/>
</dbReference>
<feature type="compositionally biased region" description="Polar residues" evidence="7">
    <location>
        <begin position="152"/>
        <end position="170"/>
    </location>
</feature>
<reference evidence="12" key="1">
    <citation type="journal article" date="2020" name="Stud. Mycol.">
        <title>101 Dothideomycetes genomes: a test case for predicting lifestyles and emergence of pathogens.</title>
        <authorList>
            <person name="Haridas S."/>
            <person name="Albert R."/>
            <person name="Binder M."/>
            <person name="Bloem J."/>
            <person name="Labutti K."/>
            <person name="Salamov A."/>
            <person name="Andreopoulos B."/>
            <person name="Baker S."/>
            <person name="Barry K."/>
            <person name="Bills G."/>
            <person name="Bluhm B."/>
            <person name="Cannon C."/>
            <person name="Castanera R."/>
            <person name="Culley D."/>
            <person name="Daum C."/>
            <person name="Ezra D."/>
            <person name="Gonzalez J."/>
            <person name="Henrissat B."/>
            <person name="Kuo A."/>
            <person name="Liang C."/>
            <person name="Lipzen A."/>
            <person name="Lutzoni F."/>
            <person name="Magnuson J."/>
            <person name="Mondo S."/>
            <person name="Nolan M."/>
            <person name="Ohm R."/>
            <person name="Pangilinan J."/>
            <person name="Park H.-J."/>
            <person name="Ramirez L."/>
            <person name="Alfaro M."/>
            <person name="Sun H."/>
            <person name="Tritt A."/>
            <person name="Yoshinaga Y."/>
            <person name="Zwiers L.-H."/>
            <person name="Turgeon B."/>
            <person name="Goodwin S."/>
            <person name="Spatafora J."/>
            <person name="Crous P."/>
            <person name="Grigoriev I."/>
        </authorList>
    </citation>
    <scope>NUCLEOTIDE SEQUENCE</scope>
    <source>
        <strain evidence="12">SCOH1-5</strain>
    </source>
</reference>
<feature type="region of interest" description="Disordered" evidence="7">
    <location>
        <begin position="410"/>
        <end position="430"/>
    </location>
</feature>
<dbReference type="SMART" id="SM00388">
    <property type="entry name" value="HisKA"/>
    <property type="match status" value="1"/>
</dbReference>
<dbReference type="Pfam" id="PF00512">
    <property type="entry name" value="HisKA"/>
    <property type="match status" value="1"/>
</dbReference>
<gene>
    <name evidence="12" type="ORF">CERZMDRAFT_52446</name>
</gene>
<evidence type="ECO:0000256" key="3">
    <source>
        <dbReference type="ARBA" id="ARBA00022553"/>
    </source>
</evidence>
<evidence type="ECO:0000259" key="11">
    <source>
        <dbReference type="PROSITE" id="PS50113"/>
    </source>
</evidence>
<feature type="compositionally biased region" description="Polar residues" evidence="7">
    <location>
        <begin position="103"/>
        <end position="112"/>
    </location>
</feature>
<dbReference type="Pfam" id="PF02518">
    <property type="entry name" value="HATPase_c"/>
    <property type="match status" value="1"/>
</dbReference>
<feature type="region of interest" description="Disordered" evidence="7">
    <location>
        <begin position="1"/>
        <end position="200"/>
    </location>
</feature>
<dbReference type="Gene3D" id="1.10.287.130">
    <property type="match status" value="1"/>
</dbReference>
<comment type="catalytic activity">
    <reaction evidence="1">
        <text>ATP + protein L-histidine = ADP + protein N-phospho-L-histidine.</text>
        <dbReference type="EC" id="2.7.13.3"/>
    </reaction>
</comment>
<dbReference type="PRINTS" id="PR00344">
    <property type="entry name" value="BCTRLSENSOR"/>
</dbReference>
<dbReference type="CDD" id="cd17546">
    <property type="entry name" value="REC_hyHK_CKI1_RcsC-like"/>
    <property type="match status" value="1"/>
</dbReference>
<feature type="domain" description="PAS" evidence="10">
    <location>
        <begin position="914"/>
        <end position="969"/>
    </location>
</feature>
<dbReference type="Pfam" id="PF00072">
    <property type="entry name" value="Response_reg"/>
    <property type="match status" value="1"/>
</dbReference>
<dbReference type="EC" id="2.7.13.3" evidence="2"/>
<organism evidence="12 13">
    <name type="scientific">Cercospora zeae-maydis SCOH1-5</name>
    <dbReference type="NCBI Taxonomy" id="717836"/>
    <lineage>
        <taxon>Eukaryota</taxon>
        <taxon>Fungi</taxon>
        <taxon>Dikarya</taxon>
        <taxon>Ascomycota</taxon>
        <taxon>Pezizomycotina</taxon>
        <taxon>Dothideomycetes</taxon>
        <taxon>Dothideomycetidae</taxon>
        <taxon>Mycosphaerellales</taxon>
        <taxon>Mycosphaerellaceae</taxon>
        <taxon>Cercospora</taxon>
    </lineage>
</organism>
<dbReference type="CDD" id="cd16922">
    <property type="entry name" value="HATPase_EvgS-ArcB-TorS-like"/>
    <property type="match status" value="1"/>
</dbReference>
<dbReference type="SUPFAM" id="SSF55785">
    <property type="entry name" value="PYP-like sensor domain (PAS domain)"/>
    <property type="match status" value="2"/>
</dbReference>
<dbReference type="Gene3D" id="3.40.50.2300">
    <property type="match status" value="1"/>
</dbReference>
<dbReference type="InterPro" id="IPR004358">
    <property type="entry name" value="Sig_transdc_His_kin-like_C"/>
</dbReference>
<keyword evidence="4" id="KW-0808">Transferase</keyword>
<dbReference type="SMART" id="SM00086">
    <property type="entry name" value="PAC"/>
    <property type="match status" value="2"/>
</dbReference>
<dbReference type="PANTHER" id="PTHR43047">
    <property type="entry name" value="TWO-COMPONENT HISTIDINE PROTEIN KINASE"/>
    <property type="match status" value="1"/>
</dbReference>
<dbReference type="GO" id="GO:0009927">
    <property type="term" value="F:histidine phosphotransfer kinase activity"/>
    <property type="evidence" value="ECO:0007669"/>
    <property type="project" value="TreeGrafter"/>
</dbReference>
<dbReference type="InterPro" id="IPR035965">
    <property type="entry name" value="PAS-like_dom_sf"/>
</dbReference>
<feature type="compositionally biased region" description="Basic residues" evidence="7">
    <location>
        <begin position="1712"/>
        <end position="1724"/>
    </location>
</feature>
<dbReference type="InterPro" id="IPR000014">
    <property type="entry name" value="PAS"/>
</dbReference>
<feature type="compositionally biased region" description="Low complexity" evidence="7">
    <location>
        <begin position="605"/>
        <end position="615"/>
    </location>
</feature>
<dbReference type="CDD" id="cd00082">
    <property type="entry name" value="HisKA"/>
    <property type="match status" value="1"/>
</dbReference>